<evidence type="ECO:0000313" key="1">
    <source>
        <dbReference type="EMBL" id="CEA06192.1"/>
    </source>
</evidence>
<dbReference type="OrthoDB" id="9780310at2"/>
<sequence>MSSNIRIGISGWRYEPWRGDFYPEGLVQRRELEYASRTVSSIEINGSFYALQTPERYTSWRDAVPDNFVFSVKAPRYITHVKRLRELAEPLANFYASGPLQLEHKLGAFLWQFPPSFRFDAGLFTELFEQLPRTFGEAIQCAGRSPRFAPPEELSTAPETALRHAVEIRHRSFLQESFIELLREHRIALVVADTAGKWPLVEELTADFMYLRLHGDKELYASGYDDSALDDWARRIRAWAKGEQPEGARRISEQEDSSCAARDIYCYFDNDIKVRAPYDARRLLEKLDRAEGLEVQPGQLPERFL</sequence>
<dbReference type="PANTHER" id="PTHR30348">
    <property type="entry name" value="UNCHARACTERIZED PROTEIN YECE"/>
    <property type="match status" value="1"/>
</dbReference>
<dbReference type="InterPro" id="IPR036520">
    <property type="entry name" value="UPF0759_sf"/>
</dbReference>
<dbReference type="SUPFAM" id="SSF117396">
    <property type="entry name" value="TM1631-like"/>
    <property type="match status" value="1"/>
</dbReference>
<gene>
    <name evidence="1" type="ORF">BN1049_02570</name>
</gene>
<name>A0A078MLC4_9PSED</name>
<proteinExistence type="predicted"/>
<dbReference type="PATRIC" id="fig|1461581.3.peg.2534"/>
<organism evidence="1">
    <name type="scientific">Pseudomonas saudimassiliensis</name>
    <dbReference type="NCBI Taxonomy" id="1461581"/>
    <lineage>
        <taxon>Bacteria</taxon>
        <taxon>Pseudomonadati</taxon>
        <taxon>Pseudomonadota</taxon>
        <taxon>Gammaproteobacteria</taxon>
        <taxon>Pseudomonadales</taxon>
        <taxon>Pseudomonadaceae</taxon>
        <taxon>Pseudomonas</taxon>
    </lineage>
</organism>
<dbReference type="Pfam" id="PF01904">
    <property type="entry name" value="DUF72"/>
    <property type="match status" value="1"/>
</dbReference>
<accession>A0A078MLC4</accession>
<evidence type="ECO:0008006" key="2">
    <source>
        <dbReference type="Google" id="ProtNLM"/>
    </source>
</evidence>
<dbReference type="InterPro" id="IPR002763">
    <property type="entry name" value="DUF72"/>
</dbReference>
<dbReference type="AlphaFoldDB" id="A0A078MLC4"/>
<protein>
    <recommendedName>
        <fullName evidence="2">DUF72 domain-containing protein</fullName>
    </recommendedName>
</protein>
<dbReference type="PANTHER" id="PTHR30348:SF4">
    <property type="entry name" value="DUF72 DOMAIN-CONTAINING PROTEIN"/>
    <property type="match status" value="1"/>
</dbReference>
<dbReference type="EMBL" id="LK391969">
    <property type="protein sequence ID" value="CEF27617.1"/>
    <property type="molecule type" value="Genomic_DNA"/>
</dbReference>
<dbReference type="Gene3D" id="3.20.20.410">
    <property type="entry name" value="Protein of unknown function UPF0759"/>
    <property type="match status" value="1"/>
</dbReference>
<reference evidence="1" key="1">
    <citation type="submission" date="2014-07" db="EMBL/GenBank/DDBJ databases">
        <authorList>
            <person name="Urmite Genomes Urmite Genomes"/>
        </authorList>
    </citation>
    <scope>NUCLEOTIDE SEQUENCE</scope>
    <source>
        <strain evidence="1">12M76_air</strain>
    </source>
</reference>
<dbReference type="EMBL" id="LM997413">
    <property type="protein sequence ID" value="CEA06192.1"/>
    <property type="molecule type" value="Genomic_DNA"/>
</dbReference>